<dbReference type="GO" id="GO:0003723">
    <property type="term" value="F:RNA binding"/>
    <property type="evidence" value="ECO:0007669"/>
    <property type="project" value="UniProtKB-UniRule"/>
</dbReference>
<dbReference type="InterPro" id="IPR003954">
    <property type="entry name" value="RRM_euk-type"/>
</dbReference>
<name>A0AAV4M2J8_BABCB</name>
<organism evidence="4 5">
    <name type="scientific">Babesia caballi</name>
    <dbReference type="NCBI Taxonomy" id="5871"/>
    <lineage>
        <taxon>Eukaryota</taxon>
        <taxon>Sar</taxon>
        <taxon>Alveolata</taxon>
        <taxon>Apicomplexa</taxon>
        <taxon>Aconoidasida</taxon>
        <taxon>Piroplasmida</taxon>
        <taxon>Babesiidae</taxon>
        <taxon>Babesia</taxon>
    </lineage>
</organism>
<gene>
    <name evidence="4" type="ORF">BcabD6B2_50560</name>
</gene>
<dbReference type="PANTHER" id="PTHR23147">
    <property type="entry name" value="SERINE/ARGININE RICH SPLICING FACTOR"/>
    <property type="match status" value="1"/>
</dbReference>
<dbReference type="InterPro" id="IPR012677">
    <property type="entry name" value="Nucleotide-bd_a/b_plait_sf"/>
</dbReference>
<dbReference type="GeneID" id="94197102"/>
<feature type="compositionally biased region" description="Basic residues" evidence="2">
    <location>
        <begin position="85"/>
        <end position="94"/>
    </location>
</feature>
<dbReference type="SMART" id="SM00360">
    <property type="entry name" value="RRM"/>
    <property type="match status" value="1"/>
</dbReference>
<accession>A0AAV4M2J8</accession>
<protein>
    <submittedName>
        <fullName evidence="4">Splicing factor, arginine/serine-rich 3, putative</fullName>
    </submittedName>
</protein>
<feature type="compositionally biased region" description="Basic residues" evidence="2">
    <location>
        <begin position="123"/>
        <end position="143"/>
    </location>
</feature>
<comment type="caution">
    <text evidence="4">The sequence shown here is derived from an EMBL/GenBank/DDBJ whole genome shotgun (WGS) entry which is preliminary data.</text>
</comment>
<dbReference type="SMART" id="SM00361">
    <property type="entry name" value="RRM_1"/>
    <property type="match status" value="1"/>
</dbReference>
<feature type="domain" description="RRM" evidence="3">
    <location>
        <begin position="11"/>
        <end position="84"/>
    </location>
</feature>
<sequence>MGSRYESTEGKKVYIGNLNPEATVDDVESLFAKFGKITNVWVARRPPGFAFVTFEDTRDATDAIEELDGTEFKGQNLKVEMSKGPRPRYRRDRSRGRDPYSSRRSMRYVTLVLGMINGEFSPRKRTRSRSRSRSRSGGRRVRSRSPSYGRNSSRDRR</sequence>
<dbReference type="Gene3D" id="3.30.70.330">
    <property type="match status" value="1"/>
</dbReference>
<dbReference type="PROSITE" id="PS50102">
    <property type="entry name" value="RRM"/>
    <property type="match status" value="1"/>
</dbReference>
<dbReference type="InterPro" id="IPR050907">
    <property type="entry name" value="SRSF"/>
</dbReference>
<dbReference type="SUPFAM" id="SSF54928">
    <property type="entry name" value="RNA-binding domain, RBD"/>
    <property type="match status" value="1"/>
</dbReference>
<feature type="region of interest" description="Disordered" evidence="2">
    <location>
        <begin position="74"/>
        <end position="105"/>
    </location>
</feature>
<evidence type="ECO:0000259" key="3">
    <source>
        <dbReference type="PROSITE" id="PS50102"/>
    </source>
</evidence>
<evidence type="ECO:0000313" key="4">
    <source>
        <dbReference type="EMBL" id="GIX65621.1"/>
    </source>
</evidence>
<evidence type="ECO:0000313" key="5">
    <source>
        <dbReference type="Proteomes" id="UP001497744"/>
    </source>
</evidence>
<dbReference type="EMBL" id="BPLF01000005">
    <property type="protein sequence ID" value="GIX65621.1"/>
    <property type="molecule type" value="Genomic_DNA"/>
</dbReference>
<dbReference type="Pfam" id="PF00076">
    <property type="entry name" value="RRM_1"/>
    <property type="match status" value="1"/>
</dbReference>
<dbReference type="CDD" id="cd12373">
    <property type="entry name" value="RRM_SRSF3_like"/>
    <property type="match status" value="1"/>
</dbReference>
<dbReference type="InterPro" id="IPR035979">
    <property type="entry name" value="RBD_domain_sf"/>
</dbReference>
<dbReference type="InterPro" id="IPR000504">
    <property type="entry name" value="RRM_dom"/>
</dbReference>
<dbReference type="RefSeq" id="XP_067717690.1">
    <property type="nucleotide sequence ID" value="XM_067861589.1"/>
</dbReference>
<reference evidence="4 5" key="1">
    <citation type="submission" date="2021-06" db="EMBL/GenBank/DDBJ databases">
        <title>Genome sequence of Babesia caballi.</title>
        <authorList>
            <person name="Yamagishi J."/>
            <person name="Kidaka T."/>
            <person name="Ochi A."/>
        </authorList>
    </citation>
    <scope>NUCLEOTIDE SEQUENCE [LARGE SCALE GENOMIC DNA]</scope>
    <source>
        <strain evidence="4">USDA-D6B2</strain>
    </source>
</reference>
<feature type="region of interest" description="Disordered" evidence="2">
    <location>
        <begin position="119"/>
        <end position="157"/>
    </location>
</feature>
<evidence type="ECO:0000256" key="1">
    <source>
        <dbReference type="PROSITE-ProRule" id="PRU00176"/>
    </source>
</evidence>
<dbReference type="AlphaFoldDB" id="A0AAV4M2J8"/>
<keyword evidence="1" id="KW-0694">RNA-binding</keyword>
<dbReference type="Proteomes" id="UP001497744">
    <property type="component" value="Unassembled WGS sequence"/>
</dbReference>
<dbReference type="FunFam" id="3.30.70.330:FF:001074">
    <property type="entry name" value="Splicing factor, arginine/serine-rich 7"/>
    <property type="match status" value="1"/>
</dbReference>
<evidence type="ECO:0000256" key="2">
    <source>
        <dbReference type="SAM" id="MobiDB-lite"/>
    </source>
</evidence>
<proteinExistence type="predicted"/>
<keyword evidence="5" id="KW-1185">Reference proteome</keyword>